<dbReference type="InterPro" id="IPR032466">
    <property type="entry name" value="Metal_Hydrolase"/>
</dbReference>
<organism evidence="1 2">
    <name type="scientific">Actinomadura fibrosa</name>
    <dbReference type="NCBI Taxonomy" id="111802"/>
    <lineage>
        <taxon>Bacteria</taxon>
        <taxon>Bacillati</taxon>
        <taxon>Actinomycetota</taxon>
        <taxon>Actinomycetes</taxon>
        <taxon>Streptosporangiales</taxon>
        <taxon>Thermomonosporaceae</taxon>
        <taxon>Actinomadura</taxon>
    </lineage>
</organism>
<dbReference type="SUPFAM" id="SSF51556">
    <property type="entry name" value="Metallo-dependent hydrolases"/>
    <property type="match status" value="1"/>
</dbReference>
<reference evidence="2" key="1">
    <citation type="journal article" date="2019" name="Int. J. Syst. Evol. Microbiol.">
        <title>The Global Catalogue of Microorganisms (GCM) 10K type strain sequencing project: providing services to taxonomists for standard genome sequencing and annotation.</title>
        <authorList>
            <consortium name="The Broad Institute Genomics Platform"/>
            <consortium name="The Broad Institute Genome Sequencing Center for Infectious Disease"/>
            <person name="Wu L."/>
            <person name="Ma J."/>
        </authorList>
    </citation>
    <scope>NUCLEOTIDE SEQUENCE [LARGE SCALE GENOMIC DNA]</scope>
    <source>
        <strain evidence="2">JCM 9371</strain>
    </source>
</reference>
<dbReference type="GO" id="GO:0016787">
    <property type="term" value="F:hydrolase activity"/>
    <property type="evidence" value="ECO:0007669"/>
    <property type="project" value="UniProtKB-KW"/>
</dbReference>
<gene>
    <name evidence="1" type="ORF">ACFQZM_26100</name>
</gene>
<dbReference type="EMBL" id="JBHTGP010000013">
    <property type="protein sequence ID" value="MFD0687992.1"/>
    <property type="molecule type" value="Genomic_DNA"/>
</dbReference>
<accession>A0ABW2XNC7</accession>
<protein>
    <submittedName>
        <fullName evidence="1">TatD family hydrolase</fullName>
    </submittedName>
</protein>
<dbReference type="Gene3D" id="3.20.20.140">
    <property type="entry name" value="Metal-dependent hydrolases"/>
    <property type="match status" value="1"/>
</dbReference>
<keyword evidence="1" id="KW-0378">Hydrolase</keyword>
<comment type="caution">
    <text evidence="1">The sequence shown here is derived from an EMBL/GenBank/DDBJ whole genome shotgun (WGS) entry which is preliminary data.</text>
</comment>
<sequence length="153" mass="17039">MAALDTILSECANQPLLLSLHSTGRTGEIVDALTHRPHAGAILHWFNGTRDQIQRAADLGCYFSVNAAMTDERLTWIPTDRLLPATDFPGSRRTIRARKSGDITYLEQRMSTLLSRPTSAVRELWYRNLAALTKLTGTTPRLSTGLRAVLHRV</sequence>
<evidence type="ECO:0000313" key="1">
    <source>
        <dbReference type="EMBL" id="MFD0687992.1"/>
    </source>
</evidence>
<dbReference type="Pfam" id="PF01026">
    <property type="entry name" value="TatD_DNase"/>
    <property type="match status" value="1"/>
</dbReference>
<proteinExistence type="predicted"/>
<dbReference type="InterPro" id="IPR001130">
    <property type="entry name" value="TatD-like"/>
</dbReference>
<name>A0ABW2XNC7_9ACTN</name>
<evidence type="ECO:0000313" key="2">
    <source>
        <dbReference type="Proteomes" id="UP001597063"/>
    </source>
</evidence>
<keyword evidence="2" id="KW-1185">Reference proteome</keyword>
<dbReference type="RefSeq" id="WP_165502742.1">
    <property type="nucleotide sequence ID" value="NZ_CAACUY010000015.1"/>
</dbReference>
<dbReference type="Proteomes" id="UP001597063">
    <property type="component" value="Unassembled WGS sequence"/>
</dbReference>